<name>A0A8T0HZJ8_CERPU</name>
<protein>
    <submittedName>
        <fullName evidence="2">Uncharacterized protein</fullName>
    </submittedName>
</protein>
<organism evidence="2 3">
    <name type="scientific">Ceratodon purpureus</name>
    <name type="common">Fire moss</name>
    <name type="synonym">Dicranum purpureum</name>
    <dbReference type="NCBI Taxonomy" id="3225"/>
    <lineage>
        <taxon>Eukaryota</taxon>
        <taxon>Viridiplantae</taxon>
        <taxon>Streptophyta</taxon>
        <taxon>Embryophyta</taxon>
        <taxon>Bryophyta</taxon>
        <taxon>Bryophytina</taxon>
        <taxon>Bryopsida</taxon>
        <taxon>Dicranidae</taxon>
        <taxon>Pseudoditrichales</taxon>
        <taxon>Ditrichaceae</taxon>
        <taxon>Ceratodon</taxon>
    </lineage>
</organism>
<sequence length="767" mass="87401">MEKETELATQAAAEATISATKAKDMFNEMRKSFEIEIANVQRISLQLQENFTLEKETIQSVVNKAHKTYEELSREKEQMWLVALAAQTKNLELNEFLKKESSNVVDAMIEVRKDRNIAFQAAKEAKCSALKASEVLAEVLKSFNEEMIKTCHVNMQLSEKLERKKEGIEREQKIVLQQSQEIQEQFSKELELAITSWKHAMNMEIAKAKEITFGLEEEQRRALLTINQTTMLYPQRESIQADMEEYISKTQEALDDLAKSIHQLQDVQEDKHQRLFVKRQELEQFKTTWQTELGQLQQMTRVLEKRFKESICEQSILGNRIEMVENVQVNLVQSYEDVRNSTGDLEKTAAIWLPKYETAARIVNELSSKVGRMDEQIKLTCHGGESLVQQIARIVESKVNEMKDMANTPLESRVNALEKSLSHDSNVSLKLEYIGKSGKDCGNKAKKMPSLNYLSESVEALQRRMEIIAAERNEMETLDSNEDFNSKIVDLDNRIEHVASATFTNLRLLDKKVEHVTKGVQSALDGATLADKKCASLGCELVKVFRMFTNKKDLQGLQDNCLFKKEGKVNKPSQSPVKRQHINGGQDVDSHSHSTIDAANKDIQDISKIIENDQSISTRINTSPRKIIKRGISNSSRDILHTKTTHPSQIQNPTFQHDKEQDIIDSNNFEGGSPSKNKTNRLQDTYIGVNECKLHRPLCVMDEHKTIVDTNVDGQLTIEKCQEGFPKNCQRTNIRLEAGRIHVNVSHRSSGLNQISEKRNDLIAVQS</sequence>
<dbReference type="AlphaFoldDB" id="A0A8T0HZJ8"/>
<gene>
    <name evidence="2" type="ORF">KC19_5G056200</name>
</gene>
<reference evidence="2" key="1">
    <citation type="submission" date="2020-06" db="EMBL/GenBank/DDBJ databases">
        <title>WGS assembly of Ceratodon purpureus strain R40.</title>
        <authorList>
            <person name="Carey S.B."/>
            <person name="Jenkins J."/>
            <person name="Shu S."/>
            <person name="Lovell J.T."/>
            <person name="Sreedasyam A."/>
            <person name="Maumus F."/>
            <person name="Tiley G.P."/>
            <person name="Fernandez-Pozo N."/>
            <person name="Barry K."/>
            <person name="Chen C."/>
            <person name="Wang M."/>
            <person name="Lipzen A."/>
            <person name="Daum C."/>
            <person name="Saski C.A."/>
            <person name="Payton A.C."/>
            <person name="Mcbreen J.C."/>
            <person name="Conrad R.E."/>
            <person name="Kollar L.M."/>
            <person name="Olsson S."/>
            <person name="Huttunen S."/>
            <person name="Landis J.B."/>
            <person name="Wickett N.J."/>
            <person name="Johnson M.G."/>
            <person name="Rensing S.A."/>
            <person name="Grimwood J."/>
            <person name="Schmutz J."/>
            <person name="Mcdaniel S.F."/>
        </authorList>
    </citation>
    <scope>NUCLEOTIDE SEQUENCE</scope>
    <source>
        <strain evidence="2">R40</strain>
    </source>
</reference>
<evidence type="ECO:0000313" key="3">
    <source>
        <dbReference type="Proteomes" id="UP000822688"/>
    </source>
</evidence>
<proteinExistence type="predicted"/>
<comment type="caution">
    <text evidence="2">The sequence shown here is derived from an EMBL/GenBank/DDBJ whole genome shotgun (WGS) entry which is preliminary data.</text>
</comment>
<dbReference type="Proteomes" id="UP000822688">
    <property type="component" value="Chromosome 5"/>
</dbReference>
<accession>A0A8T0HZJ8</accession>
<evidence type="ECO:0000256" key="1">
    <source>
        <dbReference type="SAM" id="MobiDB-lite"/>
    </source>
</evidence>
<evidence type="ECO:0000313" key="2">
    <source>
        <dbReference type="EMBL" id="KAG0576109.1"/>
    </source>
</evidence>
<keyword evidence="3" id="KW-1185">Reference proteome</keyword>
<feature type="region of interest" description="Disordered" evidence="1">
    <location>
        <begin position="568"/>
        <end position="593"/>
    </location>
</feature>
<dbReference type="EMBL" id="CM026425">
    <property type="protein sequence ID" value="KAG0576109.1"/>
    <property type="molecule type" value="Genomic_DNA"/>
</dbReference>